<evidence type="ECO:0000313" key="9">
    <source>
        <dbReference type="Proteomes" id="UP000199409"/>
    </source>
</evidence>
<organism evidence="8 9">
    <name type="scientific">Desulfuromusa kysingii</name>
    <dbReference type="NCBI Taxonomy" id="37625"/>
    <lineage>
        <taxon>Bacteria</taxon>
        <taxon>Pseudomonadati</taxon>
        <taxon>Thermodesulfobacteriota</taxon>
        <taxon>Desulfuromonadia</taxon>
        <taxon>Desulfuromonadales</taxon>
        <taxon>Geopsychrobacteraceae</taxon>
        <taxon>Desulfuromusa</taxon>
    </lineage>
</organism>
<dbReference type="InterPro" id="IPR003395">
    <property type="entry name" value="RecF/RecN/SMC_N"/>
</dbReference>
<keyword evidence="6" id="KW-0227">DNA damage</keyword>
<dbReference type="GO" id="GO:0009432">
    <property type="term" value="P:SOS response"/>
    <property type="evidence" value="ECO:0007669"/>
    <property type="project" value="UniProtKB-UniRule"/>
</dbReference>
<protein>
    <recommendedName>
        <fullName evidence="6">DNA replication and repair protein RecF</fullName>
    </recommendedName>
</protein>
<dbReference type="GO" id="GO:0006302">
    <property type="term" value="P:double-strand break repair"/>
    <property type="evidence" value="ECO:0007669"/>
    <property type="project" value="TreeGrafter"/>
</dbReference>
<keyword evidence="4 6" id="KW-0067">ATP-binding</keyword>
<dbReference type="AlphaFoldDB" id="A0A1H4AJJ4"/>
<dbReference type="InterPro" id="IPR027417">
    <property type="entry name" value="P-loop_NTPase"/>
</dbReference>
<evidence type="ECO:0000313" key="8">
    <source>
        <dbReference type="EMBL" id="SEA36075.1"/>
    </source>
</evidence>
<comment type="subcellular location">
    <subcellularLocation>
        <location evidence="6">Cytoplasm</location>
    </subcellularLocation>
</comment>
<keyword evidence="3 6" id="KW-0547">Nucleotide-binding</keyword>
<dbReference type="GO" id="GO:0005524">
    <property type="term" value="F:ATP binding"/>
    <property type="evidence" value="ECO:0007669"/>
    <property type="project" value="UniProtKB-UniRule"/>
</dbReference>
<dbReference type="STRING" id="37625.SAMN05660420_01868"/>
<dbReference type="GO" id="GO:0000731">
    <property type="term" value="P:DNA synthesis involved in DNA repair"/>
    <property type="evidence" value="ECO:0007669"/>
    <property type="project" value="TreeGrafter"/>
</dbReference>
<feature type="domain" description="RecF/RecN/SMC N-terminal" evidence="7">
    <location>
        <begin position="2"/>
        <end position="351"/>
    </location>
</feature>
<dbReference type="GO" id="GO:0006260">
    <property type="term" value="P:DNA replication"/>
    <property type="evidence" value="ECO:0007669"/>
    <property type="project" value="UniProtKB-UniRule"/>
</dbReference>
<accession>A0A1H4AJJ4</accession>
<dbReference type="GO" id="GO:0005737">
    <property type="term" value="C:cytoplasm"/>
    <property type="evidence" value="ECO:0007669"/>
    <property type="project" value="UniProtKB-SubCell"/>
</dbReference>
<evidence type="ECO:0000256" key="2">
    <source>
        <dbReference type="ARBA" id="ARBA00022705"/>
    </source>
</evidence>
<dbReference type="PANTHER" id="PTHR32182">
    <property type="entry name" value="DNA REPLICATION AND REPAIR PROTEIN RECF"/>
    <property type="match status" value="1"/>
</dbReference>
<feature type="binding site" evidence="6">
    <location>
        <begin position="30"/>
        <end position="37"/>
    </location>
    <ligand>
        <name>ATP</name>
        <dbReference type="ChEBI" id="CHEBI:30616"/>
    </ligand>
</feature>
<dbReference type="GO" id="GO:0003697">
    <property type="term" value="F:single-stranded DNA binding"/>
    <property type="evidence" value="ECO:0007669"/>
    <property type="project" value="UniProtKB-UniRule"/>
</dbReference>
<comment type="similarity">
    <text evidence="6">Belongs to the RecF family.</text>
</comment>
<dbReference type="PANTHER" id="PTHR32182:SF0">
    <property type="entry name" value="DNA REPLICATION AND REPAIR PROTEIN RECF"/>
    <property type="match status" value="1"/>
</dbReference>
<reference evidence="8 9" key="1">
    <citation type="submission" date="2016-10" db="EMBL/GenBank/DDBJ databases">
        <authorList>
            <person name="de Groot N.N."/>
        </authorList>
    </citation>
    <scope>NUCLEOTIDE SEQUENCE [LARGE SCALE GENOMIC DNA]</scope>
    <source>
        <strain evidence="8 9">DSM 7343</strain>
    </source>
</reference>
<keyword evidence="1 6" id="KW-0963">Cytoplasm</keyword>
<sequence>MYINKIEIENFRNIKKTIVEPNKKLNFFYGNNAQGKTNLIESIYFSSLYKSFRTNKNIDLINIDANIFKINLEVVNNKVSNKINITLDKKNKKNILINSKKPENNIFFRILNSIIYFPDEIIYLKSYPLYRRNLIDRSIFFINIEYINIHKKYLKCLKQRNIFLKSNNSEDDIWKEQLIEYAYLIINERLSYVSQINDYLSYLFSKNQLYEKYSIRYNEYQKGNIKDILQNKFIKNKINEIKYGYTLVGPHIDDFIFLINNNNINKYSSEGQKRSFLLSYKQAQLQIYKEKYGYYPILLFDDMGSELDFNRKTDIFNKIIEDSGQVFITTMDLPDIYNKEDKYKVFEVSNGNFSEFILE</sequence>
<dbReference type="NCBIfam" id="TIGR00611">
    <property type="entry name" value="recf"/>
    <property type="match status" value="1"/>
</dbReference>
<dbReference type="HAMAP" id="MF_00365">
    <property type="entry name" value="RecF"/>
    <property type="match status" value="1"/>
</dbReference>
<dbReference type="InterPro" id="IPR001238">
    <property type="entry name" value="DNA-binding_RecF"/>
</dbReference>
<gene>
    <name evidence="6" type="primary">recF</name>
    <name evidence="8" type="ORF">SAMN05660420_01868</name>
</gene>
<keyword evidence="5 6" id="KW-0238">DNA-binding</keyword>
<dbReference type="Gene3D" id="3.40.50.300">
    <property type="entry name" value="P-loop containing nucleotide triphosphate hydrolases"/>
    <property type="match status" value="1"/>
</dbReference>
<dbReference type="SUPFAM" id="SSF52540">
    <property type="entry name" value="P-loop containing nucleoside triphosphate hydrolases"/>
    <property type="match status" value="1"/>
</dbReference>
<evidence type="ECO:0000256" key="1">
    <source>
        <dbReference type="ARBA" id="ARBA00022490"/>
    </source>
</evidence>
<comment type="function">
    <text evidence="6">The RecF protein is involved in DNA metabolism; it is required for DNA replication and normal SOS inducibility. RecF binds preferentially to single-stranded, linear DNA. It also seems to bind ATP.</text>
</comment>
<evidence type="ECO:0000259" key="7">
    <source>
        <dbReference type="Pfam" id="PF02463"/>
    </source>
</evidence>
<dbReference type="Proteomes" id="UP000199409">
    <property type="component" value="Unassembled WGS sequence"/>
</dbReference>
<dbReference type="Gene3D" id="1.20.1050.90">
    <property type="entry name" value="RecF/RecN/SMC, N-terminal domain"/>
    <property type="match status" value="1"/>
</dbReference>
<evidence type="ECO:0000256" key="6">
    <source>
        <dbReference type="HAMAP-Rule" id="MF_00365"/>
    </source>
</evidence>
<dbReference type="InterPro" id="IPR042174">
    <property type="entry name" value="RecF_2"/>
</dbReference>
<evidence type="ECO:0000256" key="3">
    <source>
        <dbReference type="ARBA" id="ARBA00022741"/>
    </source>
</evidence>
<dbReference type="OrthoDB" id="9803889at2"/>
<dbReference type="RefSeq" id="WP_092347250.1">
    <property type="nucleotide sequence ID" value="NZ_FNQN01000005.1"/>
</dbReference>
<dbReference type="EMBL" id="FNQN01000005">
    <property type="protein sequence ID" value="SEA36075.1"/>
    <property type="molecule type" value="Genomic_DNA"/>
</dbReference>
<keyword evidence="6" id="KW-0742">SOS response</keyword>
<evidence type="ECO:0000256" key="4">
    <source>
        <dbReference type="ARBA" id="ARBA00022840"/>
    </source>
</evidence>
<evidence type="ECO:0000256" key="5">
    <source>
        <dbReference type="ARBA" id="ARBA00023125"/>
    </source>
</evidence>
<keyword evidence="2 6" id="KW-0235">DNA replication</keyword>
<keyword evidence="6" id="KW-0234">DNA repair</keyword>
<name>A0A1H4AJJ4_9BACT</name>
<proteinExistence type="inferred from homology"/>
<keyword evidence="9" id="KW-1185">Reference proteome</keyword>
<dbReference type="Pfam" id="PF02463">
    <property type="entry name" value="SMC_N"/>
    <property type="match status" value="1"/>
</dbReference>